<dbReference type="RefSeq" id="WP_263738794.1">
    <property type="nucleotide sequence ID" value="NZ_JAOWKZ010000001.1"/>
</dbReference>
<protein>
    <submittedName>
        <fullName evidence="3">Hint domain-containing protein</fullName>
    </submittedName>
</protein>
<name>A0ABT2ZKN7_9RHOB</name>
<comment type="caution">
    <text evidence="3">The sequence shown here is derived from an EMBL/GenBank/DDBJ whole genome shotgun (WGS) entry which is preliminary data.</text>
</comment>
<evidence type="ECO:0000313" key="3">
    <source>
        <dbReference type="EMBL" id="MCV2871630.1"/>
    </source>
</evidence>
<organism evidence="3 4">
    <name type="scientific">Albidovulum litorale</name>
    <dbReference type="NCBI Taxonomy" id="2984134"/>
    <lineage>
        <taxon>Bacteria</taxon>
        <taxon>Pseudomonadati</taxon>
        <taxon>Pseudomonadota</taxon>
        <taxon>Alphaproteobacteria</taxon>
        <taxon>Rhodobacterales</taxon>
        <taxon>Paracoccaceae</taxon>
        <taxon>Albidovulum</taxon>
    </lineage>
</organism>
<sequence>MALSPQHSPFPQTTGFAPGTGIATERGEVAVEDLKANDRILTMDHGYRRLIWSGALPRPQDHRLVRVPADSLGPGLPQRPLHLGVHHRLLLSGPRVALHIGDHEALATADHLAGTGRQSSDLLHSAPLFQLLLGDHELILANGIWCESLFADANWFTNPPAALGTHLRDCLRTPHIQTARTCLSRQQTAAIMGPIRRDGGLAA</sequence>
<reference evidence="3 4" key="1">
    <citation type="submission" date="2022-10" db="EMBL/GenBank/DDBJ databases">
        <title>Defluviimonas sp. nov., isolated from ocean surface sediments.</title>
        <authorList>
            <person name="He W."/>
            <person name="Wang L."/>
            <person name="Zhang D.-F."/>
        </authorList>
    </citation>
    <scope>NUCLEOTIDE SEQUENCE [LARGE SCALE GENOMIC DNA]</scope>
    <source>
        <strain evidence="3 4">WL0050</strain>
    </source>
</reference>
<feature type="compositionally biased region" description="Polar residues" evidence="1">
    <location>
        <begin position="1"/>
        <end position="15"/>
    </location>
</feature>
<gene>
    <name evidence="3" type="ORF">OEZ71_04910</name>
</gene>
<dbReference type="EMBL" id="JAOWKZ010000001">
    <property type="protein sequence ID" value="MCV2871630.1"/>
    <property type="molecule type" value="Genomic_DNA"/>
</dbReference>
<evidence type="ECO:0000259" key="2">
    <source>
        <dbReference type="Pfam" id="PF13403"/>
    </source>
</evidence>
<feature type="domain" description="Hedgehog/Intein (Hint)" evidence="2">
    <location>
        <begin position="15"/>
        <end position="152"/>
    </location>
</feature>
<dbReference type="Proteomes" id="UP001652564">
    <property type="component" value="Unassembled WGS sequence"/>
</dbReference>
<dbReference type="SUPFAM" id="SSF51294">
    <property type="entry name" value="Hedgehog/intein (Hint) domain"/>
    <property type="match status" value="1"/>
</dbReference>
<evidence type="ECO:0000313" key="4">
    <source>
        <dbReference type="Proteomes" id="UP001652564"/>
    </source>
</evidence>
<keyword evidence="4" id="KW-1185">Reference proteome</keyword>
<dbReference type="InterPro" id="IPR028992">
    <property type="entry name" value="Hedgehog/Intein_dom"/>
</dbReference>
<accession>A0ABT2ZKN7</accession>
<dbReference type="Pfam" id="PF13403">
    <property type="entry name" value="Hint_2"/>
    <property type="match status" value="1"/>
</dbReference>
<proteinExistence type="predicted"/>
<feature type="region of interest" description="Disordered" evidence="1">
    <location>
        <begin position="1"/>
        <end position="21"/>
    </location>
</feature>
<evidence type="ECO:0000256" key="1">
    <source>
        <dbReference type="SAM" id="MobiDB-lite"/>
    </source>
</evidence>
<dbReference type="InterPro" id="IPR036844">
    <property type="entry name" value="Hint_dom_sf"/>
</dbReference>